<feature type="chain" id="PRO_5023155184" description="Neutral metalloproteinase" evidence="9">
    <location>
        <begin position="28"/>
        <end position="540"/>
    </location>
</feature>
<evidence type="ECO:0000256" key="4">
    <source>
        <dbReference type="ARBA" id="ARBA00022729"/>
    </source>
</evidence>
<dbReference type="InterPro" id="IPR013856">
    <property type="entry name" value="Peptidase_M4_domain"/>
</dbReference>
<dbReference type="PANTHER" id="PTHR33794">
    <property type="entry name" value="BACILLOLYSIN"/>
    <property type="match status" value="1"/>
</dbReference>
<dbReference type="SUPFAM" id="SSF55486">
    <property type="entry name" value="Metalloproteases ('zincins'), catalytic domain"/>
    <property type="match status" value="1"/>
</dbReference>
<evidence type="ECO:0000259" key="11">
    <source>
        <dbReference type="Pfam" id="PF02868"/>
    </source>
</evidence>
<keyword evidence="14" id="KW-1185">Reference proteome</keyword>
<evidence type="ECO:0000313" key="13">
    <source>
        <dbReference type="EMBL" id="SDR69243.1"/>
    </source>
</evidence>
<comment type="cofactor">
    <cofactor evidence="9">
        <name>Zn(2+)</name>
        <dbReference type="ChEBI" id="CHEBI:29105"/>
    </cofactor>
</comment>
<feature type="active site" evidence="8">
    <location>
        <position position="356"/>
    </location>
</feature>
<keyword evidence="5 9" id="KW-0378">Hydrolase</keyword>
<evidence type="ECO:0000256" key="5">
    <source>
        <dbReference type="ARBA" id="ARBA00022801"/>
    </source>
</evidence>
<accession>A0A1H1L424</accession>
<keyword evidence="7 9" id="KW-0482">Metalloprotease</keyword>
<dbReference type="OrthoDB" id="291295at2"/>
<dbReference type="Pfam" id="PF01447">
    <property type="entry name" value="Peptidase_M4"/>
    <property type="match status" value="1"/>
</dbReference>
<keyword evidence="4 9" id="KW-0732">Signal</keyword>
<dbReference type="InterPro" id="IPR050728">
    <property type="entry name" value="Zinc_Metalloprotease_M4"/>
</dbReference>
<evidence type="ECO:0000259" key="12">
    <source>
        <dbReference type="Pfam" id="PF07504"/>
    </source>
</evidence>
<dbReference type="Pfam" id="PF02868">
    <property type="entry name" value="Peptidase_M4_C"/>
    <property type="match status" value="1"/>
</dbReference>
<keyword evidence="6 9" id="KW-0862">Zinc</keyword>
<sequence>MRSSTTFLSVAAMALTAAAVAGPQAQAAPTGQAAAAAPSGTRVERAEALVKAHPAATRFGAQQSLQPVASLVDPDGTSHVRFERTYAGLPVVGGDLVVHQSGAGAWKGSSQTLDDDLSLATAPTVTKAAAVTKALAPSVTTRSIRGQEAQGGTLVVDARGASPRLAWKVLSGGTQADGTPSRLATYVDARTGKVLRAEQEIVNIDGTGNTLYSGTVPLSVTQSGSTYQLKNAGIRGNTYTTDFANGTDSYTCQVFGTNCKAGTVITSSTTTFGNGLSSNRATAGADAQYGSNETWDYFQQVHGRNGIFGTGKGSFNRVHYGKNYVNAFWDGTKMTYGDGDGVNYGPLVSLDVAGHEMSHGVTENSANLTYSGESGGLNEATSDIFGTLVEFYAANAGDPGDYLIGEEFDLKNHVGLRRMDNPASDGSSLNCYSATAGSADVHYSSGIGNHFFYLLAEGSGAKTIGGTAHSSPTCNGSSVTGIGRDAAGKIWYRALTTYMTSGTNYAGARTATLNAARDLYGSGSTQFNTVASAWSAVNVS</sequence>
<evidence type="ECO:0000256" key="8">
    <source>
        <dbReference type="PIRSR" id="PIRSR623612-1"/>
    </source>
</evidence>
<dbReference type="GO" id="GO:0006508">
    <property type="term" value="P:proteolysis"/>
    <property type="evidence" value="ECO:0007669"/>
    <property type="project" value="UniProtKB-KW"/>
</dbReference>
<dbReference type="InterPro" id="IPR027268">
    <property type="entry name" value="Peptidase_M4/M1_CTD_sf"/>
</dbReference>
<dbReference type="AlphaFoldDB" id="A0A1H1L424"/>
<comment type="function">
    <text evidence="9">Extracellular zinc metalloprotease.</text>
</comment>
<evidence type="ECO:0000256" key="1">
    <source>
        <dbReference type="ARBA" id="ARBA00009388"/>
    </source>
</evidence>
<keyword evidence="9" id="KW-0964">Secreted</keyword>
<comment type="similarity">
    <text evidence="1 9">Belongs to the peptidase M4 family.</text>
</comment>
<reference evidence="14" key="1">
    <citation type="submission" date="2016-10" db="EMBL/GenBank/DDBJ databases">
        <authorList>
            <person name="Varghese N."/>
            <person name="Submissions S."/>
        </authorList>
    </citation>
    <scope>NUCLEOTIDE SEQUENCE [LARGE SCALE GENOMIC DNA]</scope>
    <source>
        <strain evidence="14">DSM 22127</strain>
    </source>
</reference>
<evidence type="ECO:0000313" key="14">
    <source>
        <dbReference type="Proteomes" id="UP000198859"/>
    </source>
</evidence>
<evidence type="ECO:0000256" key="7">
    <source>
        <dbReference type="ARBA" id="ARBA00023049"/>
    </source>
</evidence>
<dbReference type="CDD" id="cd09597">
    <property type="entry name" value="M4_TLP"/>
    <property type="match status" value="1"/>
</dbReference>
<feature type="signal peptide" evidence="9">
    <location>
        <begin position="1"/>
        <end position="27"/>
    </location>
</feature>
<feature type="active site" description="Proton donor" evidence="8">
    <location>
        <position position="442"/>
    </location>
</feature>
<name>A0A1H1L424_9ACTN</name>
<feature type="domain" description="Peptidase M4 C-terminal" evidence="11">
    <location>
        <begin position="366"/>
        <end position="539"/>
    </location>
</feature>
<organism evidence="13 14">
    <name type="scientific">Nocardioides scoriae</name>
    <dbReference type="NCBI Taxonomy" id="642780"/>
    <lineage>
        <taxon>Bacteria</taxon>
        <taxon>Bacillati</taxon>
        <taxon>Actinomycetota</taxon>
        <taxon>Actinomycetes</taxon>
        <taxon>Propionibacteriales</taxon>
        <taxon>Nocardioidaceae</taxon>
        <taxon>Nocardioides</taxon>
    </lineage>
</organism>
<dbReference type="InterPro" id="IPR001570">
    <property type="entry name" value="Peptidase_M4_C_domain"/>
</dbReference>
<dbReference type="GO" id="GO:0046872">
    <property type="term" value="F:metal ion binding"/>
    <property type="evidence" value="ECO:0007669"/>
    <property type="project" value="UniProtKB-UniRule"/>
</dbReference>
<dbReference type="Gene3D" id="3.10.170.10">
    <property type="match status" value="1"/>
</dbReference>
<keyword evidence="3" id="KW-0479">Metal-binding</keyword>
<evidence type="ECO:0000256" key="2">
    <source>
        <dbReference type="ARBA" id="ARBA00022670"/>
    </source>
</evidence>
<dbReference type="Gene3D" id="3.10.450.490">
    <property type="match status" value="1"/>
</dbReference>
<dbReference type="Proteomes" id="UP000198859">
    <property type="component" value="Chromosome I"/>
</dbReference>
<comment type="subcellular location">
    <subcellularLocation>
        <location evidence="9">Secreted</location>
    </subcellularLocation>
</comment>
<dbReference type="PRINTS" id="PR00730">
    <property type="entry name" value="THERMOLYSIN"/>
</dbReference>
<dbReference type="RefSeq" id="WP_091724961.1">
    <property type="nucleotide sequence ID" value="NZ_LT629757.1"/>
</dbReference>
<dbReference type="PANTHER" id="PTHR33794:SF1">
    <property type="entry name" value="BACILLOLYSIN"/>
    <property type="match status" value="1"/>
</dbReference>
<feature type="domain" description="FTP" evidence="12">
    <location>
        <begin position="64"/>
        <end position="107"/>
    </location>
</feature>
<evidence type="ECO:0000259" key="10">
    <source>
        <dbReference type="Pfam" id="PF01447"/>
    </source>
</evidence>
<keyword evidence="2 9" id="KW-0645">Protease</keyword>
<feature type="domain" description="Peptidase M4" evidence="10">
    <location>
        <begin position="206"/>
        <end position="363"/>
    </location>
</feature>
<dbReference type="Pfam" id="PF07504">
    <property type="entry name" value="FTP"/>
    <property type="match status" value="1"/>
</dbReference>
<dbReference type="InterPro" id="IPR023612">
    <property type="entry name" value="Peptidase_M4"/>
</dbReference>
<dbReference type="STRING" id="642780.SAMN04488570_0035"/>
<dbReference type="GO" id="GO:0005576">
    <property type="term" value="C:extracellular region"/>
    <property type="evidence" value="ECO:0007669"/>
    <property type="project" value="UniProtKB-SubCell"/>
</dbReference>
<evidence type="ECO:0000256" key="6">
    <source>
        <dbReference type="ARBA" id="ARBA00022833"/>
    </source>
</evidence>
<proteinExistence type="inferred from homology"/>
<gene>
    <name evidence="13" type="ORF">SAMN04488570_0035</name>
</gene>
<dbReference type="GO" id="GO:0004222">
    <property type="term" value="F:metalloendopeptidase activity"/>
    <property type="evidence" value="ECO:0007669"/>
    <property type="project" value="UniProtKB-UniRule"/>
</dbReference>
<dbReference type="Gene3D" id="1.10.390.10">
    <property type="entry name" value="Neutral Protease Domain 2"/>
    <property type="match status" value="1"/>
</dbReference>
<dbReference type="EC" id="3.4.24.-" evidence="9"/>
<dbReference type="InterPro" id="IPR011096">
    <property type="entry name" value="FTP_domain"/>
</dbReference>
<protein>
    <recommendedName>
        <fullName evidence="9">Neutral metalloproteinase</fullName>
        <ecNumber evidence="9">3.4.24.-</ecNumber>
    </recommendedName>
</protein>
<dbReference type="EMBL" id="LT629757">
    <property type="protein sequence ID" value="SDR69243.1"/>
    <property type="molecule type" value="Genomic_DNA"/>
</dbReference>
<evidence type="ECO:0000256" key="3">
    <source>
        <dbReference type="ARBA" id="ARBA00022723"/>
    </source>
</evidence>
<evidence type="ECO:0000256" key="9">
    <source>
        <dbReference type="RuleBase" id="RU366073"/>
    </source>
</evidence>